<accession>F8TTJ8</accession>
<feature type="coiled-coil region" evidence="2">
    <location>
        <begin position="197"/>
        <end position="224"/>
    </location>
</feature>
<sequence>MLARPRTVLALLTVCVGLSIDSARGKDGEHEEQAKAGKKRLTLESVTEAVLRNNPGVKEALKKWNAMRERIPQMEAWEDPKLNVGVRVARFVPVSPNGFMDQMVGIEQMLPLSGKNRVRARIAAAEALAAFEDARRQELDAIMKARAAFFQLLNAYGQLELNQKTLDLLKQIADSSVARYEAGTETQANVLATEIEAGRMREARRDLERKLSEAETQVNVLMNRDAFEPVEQPLGSKVEPVALGIAELRSLALANRPEVRMAQSRIEAEKAKLQLALREKYPDPSLTLSGQRYNAASQVVSEIDLGISIPLPWFNRKKYAAQEREASNGIEAAQYALDRAQKEAIGMLRDQLRKIETAQHHLELFRDKLLPQTQQAFEANRGSYETGKATFLEWIGSQRSLREMQAMELEHRTDYQMALAELEAVVGAELRRTSVSQSKTKGKSK</sequence>
<dbReference type="InterPro" id="IPR010131">
    <property type="entry name" value="MdtP/NodT-like"/>
</dbReference>
<keyword evidence="2" id="KW-0175">Coiled coil</keyword>
<dbReference type="SUPFAM" id="SSF56954">
    <property type="entry name" value="Outer membrane efflux proteins (OEP)"/>
    <property type="match status" value="1"/>
</dbReference>
<dbReference type="PANTHER" id="PTHR30203:SF24">
    <property type="entry name" value="BLR4935 PROTEIN"/>
    <property type="match status" value="1"/>
</dbReference>
<dbReference type="EMBL" id="JF342591">
    <property type="protein sequence ID" value="AEH26509.1"/>
    <property type="molecule type" value="Genomic_DNA"/>
</dbReference>
<dbReference type="InterPro" id="IPR003423">
    <property type="entry name" value="OMP_efflux"/>
</dbReference>
<dbReference type="Gene3D" id="1.20.1600.10">
    <property type="entry name" value="Outer membrane efflux proteins (OEP)"/>
    <property type="match status" value="1"/>
</dbReference>
<dbReference type="PANTHER" id="PTHR30203">
    <property type="entry name" value="OUTER MEMBRANE CATION EFFLUX PROTEIN"/>
    <property type="match status" value="1"/>
</dbReference>
<reference evidence="3" key="1">
    <citation type="journal article" date="2011" name="FEMS Microbiol. Ecol.">
        <title>Polyketide synthase pathways identified from a metagenomic library are derived from soil Acidobacteria.</title>
        <authorList>
            <person name="Parsley L.C."/>
            <person name="Linneman J."/>
            <person name="Goode A.M."/>
            <person name="Becklund K."/>
            <person name="George I."/>
            <person name="Goodman R.M."/>
            <person name="Lopanik N.B."/>
            <person name="Liles M.R."/>
        </authorList>
    </citation>
    <scope>NUCLEOTIDE SEQUENCE</scope>
</reference>
<dbReference type="Pfam" id="PF02321">
    <property type="entry name" value="OEP"/>
    <property type="match status" value="2"/>
</dbReference>
<evidence type="ECO:0000256" key="1">
    <source>
        <dbReference type="ARBA" id="ARBA00007613"/>
    </source>
</evidence>
<evidence type="ECO:0000256" key="2">
    <source>
        <dbReference type="SAM" id="Coils"/>
    </source>
</evidence>
<organism evidence="3">
    <name type="scientific">uncultured Acidobacteria bacterium A11</name>
    <dbReference type="NCBI Taxonomy" id="1036854"/>
    <lineage>
        <taxon>Bacteria</taxon>
        <taxon>Pseudomonadati</taxon>
        <taxon>Acidobacteriota</taxon>
        <taxon>environmental samples</taxon>
    </lineage>
</organism>
<name>F8TTJ8_9BACT</name>
<protein>
    <submittedName>
        <fullName evidence="3">Outer membrane efflux protein</fullName>
    </submittedName>
</protein>
<proteinExistence type="inferred from homology"/>
<comment type="similarity">
    <text evidence="1">Belongs to the outer membrane factor (OMF) (TC 1.B.17) family.</text>
</comment>
<evidence type="ECO:0000313" key="3">
    <source>
        <dbReference type="EMBL" id="AEH26509.1"/>
    </source>
</evidence>
<dbReference type="GO" id="GO:0015562">
    <property type="term" value="F:efflux transmembrane transporter activity"/>
    <property type="evidence" value="ECO:0007669"/>
    <property type="project" value="InterPro"/>
</dbReference>
<dbReference type="AlphaFoldDB" id="F8TTJ8"/>